<keyword evidence="1" id="KW-0812">Transmembrane</keyword>
<dbReference type="EMBL" id="PEXU01000048">
    <property type="protein sequence ID" value="PIS42316.1"/>
    <property type="molecule type" value="Genomic_DNA"/>
</dbReference>
<evidence type="ECO:0000313" key="3">
    <source>
        <dbReference type="Proteomes" id="UP000231542"/>
    </source>
</evidence>
<evidence type="ECO:0000313" key="2">
    <source>
        <dbReference type="EMBL" id="PIS42316.1"/>
    </source>
</evidence>
<keyword evidence="1" id="KW-1133">Transmembrane helix</keyword>
<comment type="caution">
    <text evidence="2">The sequence shown here is derived from an EMBL/GenBank/DDBJ whole genome shotgun (WGS) entry which is preliminary data.</text>
</comment>
<reference evidence="2 3" key="1">
    <citation type="submission" date="2017-09" db="EMBL/GenBank/DDBJ databases">
        <title>Depth-based differentiation of microbial function through sediment-hosted aquifers and enrichment of novel symbionts in the deep terrestrial subsurface.</title>
        <authorList>
            <person name="Probst A.J."/>
            <person name="Ladd B."/>
            <person name="Jarett J.K."/>
            <person name="Geller-Mcgrath D.E."/>
            <person name="Sieber C.M."/>
            <person name="Emerson J.B."/>
            <person name="Anantharaman K."/>
            <person name="Thomas B.C."/>
            <person name="Malmstrom R."/>
            <person name="Stieglmeier M."/>
            <person name="Klingl A."/>
            <person name="Woyke T."/>
            <person name="Ryan C.M."/>
            <person name="Banfield J.F."/>
        </authorList>
    </citation>
    <scope>NUCLEOTIDE SEQUENCE [LARGE SCALE GENOMIC DNA]</scope>
    <source>
        <strain evidence="2">CG08_land_8_20_14_0_20_40_16</strain>
    </source>
</reference>
<keyword evidence="1" id="KW-0472">Membrane</keyword>
<name>A0A2H0YV68_9BACT</name>
<proteinExistence type="predicted"/>
<gene>
    <name evidence="2" type="ORF">COT24_04140</name>
</gene>
<accession>A0A2H0YV68</accession>
<dbReference type="AlphaFoldDB" id="A0A2H0YV68"/>
<dbReference type="Proteomes" id="UP000231542">
    <property type="component" value="Unassembled WGS sequence"/>
</dbReference>
<sequence>MKINNRNLIITIVAAVVILIGWSWLNQSNYFKSNSSEGIKGANTETETNINEQLQDPRIAIVFPGNQTVLNPGPLIVKYALSGELNQVDRIDLRVFRGSDTVLQRTGSFSQLEKIGSVMIPNLEEGEYHLLARLVKKDGTFYNSGFSQASALFRVKENSVNQPVNQ</sequence>
<protein>
    <submittedName>
        <fullName evidence="2">Uncharacterized protein</fullName>
    </submittedName>
</protein>
<feature type="transmembrane region" description="Helical" evidence="1">
    <location>
        <begin position="7"/>
        <end position="25"/>
    </location>
</feature>
<evidence type="ECO:0000256" key="1">
    <source>
        <dbReference type="SAM" id="Phobius"/>
    </source>
</evidence>
<organism evidence="2 3">
    <name type="scientific">Candidatus Kerfeldbacteria bacterium CG08_land_8_20_14_0_20_40_16</name>
    <dbReference type="NCBI Taxonomy" id="2014244"/>
    <lineage>
        <taxon>Bacteria</taxon>
        <taxon>Candidatus Kerfeldiibacteriota</taxon>
    </lineage>
</organism>